<name>A0A4U6UFA3_SETVI</name>
<protein>
    <submittedName>
        <fullName evidence="2">Uncharacterized protein</fullName>
    </submittedName>
</protein>
<accession>A0A4U6UFA3</accession>
<sequence>MHKFHKFVHMFVCFVTYCTKVIQSYTNCCMEVQFTRKEIVGSFF</sequence>
<proteinExistence type="predicted"/>
<keyword evidence="3" id="KW-1185">Reference proteome</keyword>
<evidence type="ECO:0000313" key="3">
    <source>
        <dbReference type="Proteomes" id="UP000298652"/>
    </source>
</evidence>
<reference evidence="2" key="1">
    <citation type="submission" date="2019-03" db="EMBL/GenBank/DDBJ databases">
        <title>WGS assembly of Setaria viridis.</title>
        <authorList>
            <person name="Huang P."/>
            <person name="Jenkins J."/>
            <person name="Grimwood J."/>
            <person name="Barry K."/>
            <person name="Healey A."/>
            <person name="Mamidi S."/>
            <person name="Sreedasyam A."/>
            <person name="Shu S."/>
            <person name="Feldman M."/>
            <person name="Wu J."/>
            <person name="Yu Y."/>
            <person name="Chen C."/>
            <person name="Johnson J."/>
            <person name="Rokhsar D."/>
            <person name="Baxter I."/>
            <person name="Schmutz J."/>
            <person name="Brutnell T."/>
            <person name="Kellogg E."/>
        </authorList>
    </citation>
    <scope>NUCLEOTIDE SEQUENCE [LARGE SCALE GENOMIC DNA]</scope>
</reference>
<evidence type="ECO:0000256" key="1">
    <source>
        <dbReference type="SAM" id="SignalP"/>
    </source>
</evidence>
<gene>
    <name evidence="2" type="ORF">SEVIR_5G090350v2</name>
</gene>
<dbReference type="EMBL" id="CM016556">
    <property type="protein sequence ID" value="TKW13294.1"/>
    <property type="molecule type" value="Genomic_DNA"/>
</dbReference>
<evidence type="ECO:0000313" key="2">
    <source>
        <dbReference type="EMBL" id="TKW13294.1"/>
    </source>
</evidence>
<feature type="chain" id="PRO_5020637393" evidence="1">
    <location>
        <begin position="25"/>
        <end position="44"/>
    </location>
</feature>
<organism evidence="2 3">
    <name type="scientific">Setaria viridis</name>
    <name type="common">Green bristlegrass</name>
    <name type="synonym">Setaria italica subsp. viridis</name>
    <dbReference type="NCBI Taxonomy" id="4556"/>
    <lineage>
        <taxon>Eukaryota</taxon>
        <taxon>Viridiplantae</taxon>
        <taxon>Streptophyta</taxon>
        <taxon>Embryophyta</taxon>
        <taxon>Tracheophyta</taxon>
        <taxon>Spermatophyta</taxon>
        <taxon>Magnoliopsida</taxon>
        <taxon>Liliopsida</taxon>
        <taxon>Poales</taxon>
        <taxon>Poaceae</taxon>
        <taxon>PACMAD clade</taxon>
        <taxon>Panicoideae</taxon>
        <taxon>Panicodae</taxon>
        <taxon>Paniceae</taxon>
        <taxon>Cenchrinae</taxon>
        <taxon>Setaria</taxon>
    </lineage>
</organism>
<dbReference type="Proteomes" id="UP000298652">
    <property type="component" value="Chromosome 5"/>
</dbReference>
<dbReference type="Gramene" id="TKW13294">
    <property type="protein sequence ID" value="TKW13294"/>
    <property type="gene ID" value="SEVIR_5G090350v2"/>
</dbReference>
<dbReference type="AlphaFoldDB" id="A0A4U6UFA3"/>
<feature type="signal peptide" evidence="1">
    <location>
        <begin position="1"/>
        <end position="24"/>
    </location>
</feature>
<keyword evidence="1" id="KW-0732">Signal</keyword>